<sequence>MYITASAIVISLVVAAGAQEGQRLSCTGAMIEPTALAKTPQTIQVTVKSGNVSVDAGGKTTDARVVSNNTIQLKFEAGDLVGEYFHYTGQLFIIYPSGHLAQMTCSKK</sequence>
<reference evidence="1 2" key="1">
    <citation type="submission" date="2017-07" db="EMBL/GenBank/DDBJ databases">
        <title>Draft Genome Sequences of Select Purple Nonsulfur Bacteria.</title>
        <authorList>
            <person name="Lasarre B."/>
            <person name="Mckinlay J.B."/>
        </authorList>
    </citation>
    <scope>NUCLEOTIDE SEQUENCE [LARGE SCALE GENOMIC DNA]</scope>
    <source>
        <strain evidence="1 2">DSM 11907</strain>
    </source>
</reference>
<evidence type="ECO:0000313" key="2">
    <source>
        <dbReference type="Proteomes" id="UP000248863"/>
    </source>
</evidence>
<proteinExistence type="predicted"/>
<keyword evidence="2" id="KW-1185">Reference proteome</keyword>
<evidence type="ECO:0008006" key="3">
    <source>
        <dbReference type="Google" id="ProtNLM"/>
    </source>
</evidence>
<dbReference type="EMBL" id="NPEU01000519">
    <property type="protein sequence ID" value="RAI31243.1"/>
    <property type="molecule type" value="Genomic_DNA"/>
</dbReference>
<protein>
    <recommendedName>
        <fullName evidence="3">C-type lysozyme inhibitor domain-containing protein</fullName>
    </recommendedName>
</protein>
<dbReference type="Proteomes" id="UP000248863">
    <property type="component" value="Unassembled WGS sequence"/>
</dbReference>
<dbReference type="AlphaFoldDB" id="A0A327K096"/>
<organism evidence="1 2">
    <name type="scientific">Rhodoplanes elegans</name>
    <dbReference type="NCBI Taxonomy" id="29408"/>
    <lineage>
        <taxon>Bacteria</taxon>
        <taxon>Pseudomonadati</taxon>
        <taxon>Pseudomonadota</taxon>
        <taxon>Alphaproteobacteria</taxon>
        <taxon>Hyphomicrobiales</taxon>
        <taxon>Nitrobacteraceae</taxon>
        <taxon>Rhodoplanes</taxon>
    </lineage>
</organism>
<gene>
    <name evidence="1" type="ORF">CH338_26170</name>
</gene>
<name>A0A327K096_9BRAD</name>
<evidence type="ECO:0000313" key="1">
    <source>
        <dbReference type="EMBL" id="RAI31243.1"/>
    </source>
</evidence>
<accession>A0A327K096</accession>
<comment type="caution">
    <text evidence="1">The sequence shown here is derived from an EMBL/GenBank/DDBJ whole genome shotgun (WGS) entry which is preliminary data.</text>
</comment>